<dbReference type="AlphaFoldDB" id="A0A841PRJ0"/>
<sequence>MTKSIMKHVEREGVLQRIALTHGHPDHVGALNAILSENPIRVFVHELEISYVLGEKPFPGKKKAQKPSGRGHLQTFDDRFKEETGLRVHHTPGHSPGHVALHHEEDDVLIAGDASCQKKGN</sequence>
<keyword evidence="3 6" id="KW-0378">Hydrolase</keyword>
<dbReference type="GO" id="GO:0046872">
    <property type="term" value="F:metal ion binding"/>
    <property type="evidence" value="ECO:0007669"/>
    <property type="project" value="UniProtKB-KW"/>
</dbReference>
<dbReference type="Proteomes" id="UP000568839">
    <property type="component" value="Unassembled WGS sequence"/>
</dbReference>
<dbReference type="SUPFAM" id="SSF56281">
    <property type="entry name" value="Metallo-hydrolase/oxidoreductase"/>
    <property type="match status" value="1"/>
</dbReference>
<evidence type="ECO:0000313" key="6">
    <source>
        <dbReference type="EMBL" id="MBB6451410.1"/>
    </source>
</evidence>
<keyword evidence="4" id="KW-0862">Zinc</keyword>
<protein>
    <submittedName>
        <fullName evidence="6">Glyoxylase-like metal-dependent hydrolase (Beta-lactamase superfamily II)</fullName>
    </submittedName>
</protein>
<evidence type="ECO:0000256" key="2">
    <source>
        <dbReference type="ARBA" id="ARBA00022723"/>
    </source>
</evidence>
<evidence type="ECO:0000256" key="4">
    <source>
        <dbReference type="ARBA" id="ARBA00022833"/>
    </source>
</evidence>
<evidence type="ECO:0000313" key="7">
    <source>
        <dbReference type="Proteomes" id="UP000568839"/>
    </source>
</evidence>
<dbReference type="RefSeq" id="WP_246407602.1">
    <property type="nucleotide sequence ID" value="NZ_JACHHJ010000006.1"/>
</dbReference>
<dbReference type="InterPro" id="IPR036866">
    <property type="entry name" value="RibonucZ/Hydroxyglut_hydro"/>
</dbReference>
<keyword evidence="7" id="KW-1185">Reference proteome</keyword>
<dbReference type="InterPro" id="IPR051453">
    <property type="entry name" value="MBL_Glyoxalase_II"/>
</dbReference>
<dbReference type="PANTHER" id="PTHR46233:SF3">
    <property type="entry name" value="HYDROXYACYLGLUTATHIONE HYDROLASE GLOC"/>
    <property type="match status" value="1"/>
</dbReference>
<evidence type="ECO:0000256" key="1">
    <source>
        <dbReference type="ARBA" id="ARBA00001947"/>
    </source>
</evidence>
<feature type="domain" description="Metallo-beta-lactamase" evidence="5">
    <location>
        <begin position="1"/>
        <end position="119"/>
    </location>
</feature>
<evidence type="ECO:0000259" key="5">
    <source>
        <dbReference type="SMART" id="SM00849"/>
    </source>
</evidence>
<dbReference type="Gene3D" id="3.60.15.10">
    <property type="entry name" value="Ribonuclease Z/Hydroxyacylglutathione hydrolase-like"/>
    <property type="match status" value="1"/>
</dbReference>
<comment type="cofactor">
    <cofactor evidence="1">
        <name>Zn(2+)</name>
        <dbReference type="ChEBI" id="CHEBI:29105"/>
    </cofactor>
</comment>
<organism evidence="6 7">
    <name type="scientific">Geomicrobium halophilum</name>
    <dbReference type="NCBI Taxonomy" id="549000"/>
    <lineage>
        <taxon>Bacteria</taxon>
        <taxon>Bacillati</taxon>
        <taxon>Bacillota</taxon>
        <taxon>Bacilli</taxon>
        <taxon>Bacillales</taxon>
        <taxon>Geomicrobium</taxon>
    </lineage>
</organism>
<dbReference type="SMART" id="SM00849">
    <property type="entry name" value="Lactamase_B"/>
    <property type="match status" value="1"/>
</dbReference>
<name>A0A841PRJ0_9BACL</name>
<dbReference type="PANTHER" id="PTHR46233">
    <property type="entry name" value="HYDROXYACYLGLUTATHIONE HYDROLASE GLOC"/>
    <property type="match status" value="1"/>
</dbReference>
<dbReference type="GO" id="GO:0016787">
    <property type="term" value="F:hydrolase activity"/>
    <property type="evidence" value="ECO:0007669"/>
    <property type="project" value="UniProtKB-KW"/>
</dbReference>
<comment type="caution">
    <text evidence="6">The sequence shown here is derived from an EMBL/GenBank/DDBJ whole genome shotgun (WGS) entry which is preliminary data.</text>
</comment>
<keyword evidence="2" id="KW-0479">Metal-binding</keyword>
<reference evidence="6 7" key="1">
    <citation type="submission" date="2020-08" db="EMBL/GenBank/DDBJ databases">
        <title>Genomic Encyclopedia of Type Strains, Phase IV (KMG-IV): sequencing the most valuable type-strain genomes for metagenomic binning, comparative biology and taxonomic classification.</title>
        <authorList>
            <person name="Goeker M."/>
        </authorList>
    </citation>
    <scope>NUCLEOTIDE SEQUENCE [LARGE SCALE GENOMIC DNA]</scope>
    <source>
        <strain evidence="6 7">DSM 21769</strain>
    </source>
</reference>
<dbReference type="InterPro" id="IPR001279">
    <property type="entry name" value="Metallo-B-lactamas"/>
</dbReference>
<gene>
    <name evidence="6" type="ORF">HNR44_003417</name>
</gene>
<dbReference type="EMBL" id="JACHHJ010000006">
    <property type="protein sequence ID" value="MBB6451410.1"/>
    <property type="molecule type" value="Genomic_DNA"/>
</dbReference>
<dbReference type="Pfam" id="PF00753">
    <property type="entry name" value="Lactamase_B"/>
    <property type="match status" value="1"/>
</dbReference>
<evidence type="ECO:0000256" key="3">
    <source>
        <dbReference type="ARBA" id="ARBA00022801"/>
    </source>
</evidence>
<proteinExistence type="predicted"/>
<accession>A0A841PRJ0</accession>